<comment type="caution">
    <text evidence="1">The sequence shown here is derived from an EMBL/GenBank/DDBJ whole genome shotgun (WGS) entry which is preliminary data.</text>
</comment>
<dbReference type="AlphaFoldDB" id="A0ABD2X113"/>
<evidence type="ECO:0000313" key="2">
    <source>
        <dbReference type="Proteomes" id="UP001627154"/>
    </source>
</evidence>
<proteinExistence type="predicted"/>
<accession>A0ABD2X113</accession>
<reference evidence="1 2" key="1">
    <citation type="journal article" date="2024" name="bioRxiv">
        <title>A reference genome for Trichogramma kaykai: A tiny desert-dwelling parasitoid wasp with competing sex-ratio distorters.</title>
        <authorList>
            <person name="Culotta J."/>
            <person name="Lindsey A.R."/>
        </authorList>
    </citation>
    <scope>NUCLEOTIDE SEQUENCE [LARGE SCALE GENOMIC DNA]</scope>
    <source>
        <strain evidence="1 2">KSX58</strain>
    </source>
</reference>
<name>A0ABD2X113_9HYME</name>
<organism evidence="1 2">
    <name type="scientific">Trichogramma kaykai</name>
    <dbReference type="NCBI Taxonomy" id="54128"/>
    <lineage>
        <taxon>Eukaryota</taxon>
        <taxon>Metazoa</taxon>
        <taxon>Ecdysozoa</taxon>
        <taxon>Arthropoda</taxon>
        <taxon>Hexapoda</taxon>
        <taxon>Insecta</taxon>
        <taxon>Pterygota</taxon>
        <taxon>Neoptera</taxon>
        <taxon>Endopterygota</taxon>
        <taxon>Hymenoptera</taxon>
        <taxon>Apocrita</taxon>
        <taxon>Proctotrupomorpha</taxon>
        <taxon>Chalcidoidea</taxon>
        <taxon>Trichogrammatidae</taxon>
        <taxon>Trichogramma</taxon>
    </lineage>
</organism>
<keyword evidence="2" id="KW-1185">Reference proteome</keyword>
<protein>
    <submittedName>
        <fullName evidence="1">Uncharacterized protein</fullName>
    </submittedName>
</protein>
<dbReference type="Proteomes" id="UP001627154">
    <property type="component" value="Unassembled WGS sequence"/>
</dbReference>
<sequence>MGECITSLGKFQEIDSGRYSGFQKSGRNFHEISTLYTSPNGPKLILKDYKILFSSNGDEIASAWPNLSEKIEKLAMI</sequence>
<gene>
    <name evidence="1" type="ORF">TKK_007656</name>
</gene>
<dbReference type="EMBL" id="JBJJXI010000059">
    <property type="protein sequence ID" value="KAL3398502.1"/>
    <property type="molecule type" value="Genomic_DNA"/>
</dbReference>
<evidence type="ECO:0000313" key="1">
    <source>
        <dbReference type="EMBL" id="KAL3398502.1"/>
    </source>
</evidence>